<reference evidence="2 3" key="1">
    <citation type="submission" date="2018-11" db="EMBL/GenBank/DDBJ databases">
        <authorList>
            <consortium name="Pathogen Informatics"/>
        </authorList>
    </citation>
    <scope>NUCLEOTIDE SEQUENCE [LARGE SCALE GENOMIC DNA]</scope>
    <source>
        <strain evidence="2 3">NST_G2</strain>
    </source>
</reference>
<organism evidence="2 3">
    <name type="scientific">Schistocephalus solidus</name>
    <name type="common">Tapeworm</name>
    <dbReference type="NCBI Taxonomy" id="70667"/>
    <lineage>
        <taxon>Eukaryota</taxon>
        <taxon>Metazoa</taxon>
        <taxon>Spiralia</taxon>
        <taxon>Lophotrochozoa</taxon>
        <taxon>Platyhelminthes</taxon>
        <taxon>Cestoda</taxon>
        <taxon>Eucestoda</taxon>
        <taxon>Diphyllobothriidea</taxon>
        <taxon>Diphyllobothriidae</taxon>
        <taxon>Schistocephalus</taxon>
    </lineage>
</organism>
<evidence type="ECO:0000313" key="3">
    <source>
        <dbReference type="Proteomes" id="UP000275846"/>
    </source>
</evidence>
<feature type="compositionally biased region" description="Pro residues" evidence="1">
    <location>
        <begin position="40"/>
        <end position="53"/>
    </location>
</feature>
<dbReference type="AlphaFoldDB" id="A0A3P7BWH2"/>
<gene>
    <name evidence="2" type="ORF">SSLN_LOCUS4237</name>
</gene>
<name>A0A3P7BWH2_SCHSO</name>
<evidence type="ECO:0000256" key="1">
    <source>
        <dbReference type="SAM" id="MobiDB-lite"/>
    </source>
</evidence>
<protein>
    <submittedName>
        <fullName evidence="2">Uncharacterized protein</fullName>
    </submittedName>
</protein>
<dbReference type="Proteomes" id="UP000275846">
    <property type="component" value="Unassembled WGS sequence"/>
</dbReference>
<dbReference type="EMBL" id="UYSU01032792">
    <property type="protein sequence ID" value="VDL90622.1"/>
    <property type="molecule type" value="Genomic_DNA"/>
</dbReference>
<proteinExistence type="predicted"/>
<keyword evidence="3" id="KW-1185">Reference proteome</keyword>
<accession>A0A3P7BWH2</accession>
<sequence length="269" mass="29982">MSSRSLPNRWLSCKIQQPLHSGIHLFQLTSLSSHHRLVPPQQPPADITPPSAPEPVTTYLPAPSSSSRAKGSQPLVPQPWCLFLQAVNTTFLTRSLSLDIGRRRLVPWVFVVVDLPCEILSADFLAAFDIMVDYRYARLRVRTINPYRQFIGKHLGLTRPNFSTSTPPNDVVHHIQTTGLLCFLDLAVSRLHDRLPPRPSSSTCFEWASSVNLNAHGPRLSSKTDLGCIYLTLPTPIMFRWQDGPEVIMDAVTDKANQPACVCHTGNDS</sequence>
<evidence type="ECO:0000313" key="2">
    <source>
        <dbReference type="EMBL" id="VDL90622.1"/>
    </source>
</evidence>
<feature type="region of interest" description="Disordered" evidence="1">
    <location>
        <begin position="39"/>
        <end position="71"/>
    </location>
</feature>